<protein>
    <recommendedName>
        <fullName evidence="9">Peptidase M23</fullName>
    </recommendedName>
</protein>
<evidence type="ECO:0000256" key="2">
    <source>
        <dbReference type="ARBA" id="ARBA00008954"/>
    </source>
</evidence>
<dbReference type="CDD" id="cd12797">
    <property type="entry name" value="M23_peptidase"/>
    <property type="match status" value="1"/>
</dbReference>
<evidence type="ECO:0000259" key="6">
    <source>
        <dbReference type="Pfam" id="PF01636"/>
    </source>
</evidence>
<dbReference type="GO" id="GO:0030170">
    <property type="term" value="F:pyridoxal phosphate binding"/>
    <property type="evidence" value="ECO:0007669"/>
    <property type="project" value="InterPro"/>
</dbReference>
<dbReference type="RefSeq" id="WP_044216444.1">
    <property type="nucleotide sequence ID" value="NZ_JBKAGJ010000024.1"/>
</dbReference>
<name>A0A098S9Y5_9BACT</name>
<dbReference type="STRING" id="1524460.IX84_03185"/>
<dbReference type="Pfam" id="PF01636">
    <property type="entry name" value="APH"/>
    <property type="match status" value="1"/>
</dbReference>
<proteinExistence type="inferred from homology"/>
<dbReference type="InterPro" id="IPR005814">
    <property type="entry name" value="Aminotrans_3"/>
</dbReference>
<evidence type="ECO:0000259" key="5">
    <source>
        <dbReference type="Pfam" id="PF01551"/>
    </source>
</evidence>
<accession>A0A098S9Y5</accession>
<dbReference type="InterPro" id="IPR015422">
    <property type="entry name" value="PyrdxlP-dep_Trfase_small"/>
</dbReference>
<dbReference type="PANTHER" id="PTHR45688:SF13">
    <property type="entry name" value="ALANINE--GLYOXYLATE AMINOTRANSFERASE 2-LIKE"/>
    <property type="match status" value="1"/>
</dbReference>
<evidence type="ECO:0008006" key="9">
    <source>
        <dbReference type="Google" id="ProtNLM"/>
    </source>
</evidence>
<dbReference type="InterPro" id="IPR011055">
    <property type="entry name" value="Dup_hybrid_motif"/>
</dbReference>
<dbReference type="EMBL" id="JPOS01000010">
    <property type="protein sequence ID" value="KGE89339.1"/>
    <property type="molecule type" value="Genomic_DNA"/>
</dbReference>
<reference evidence="7 8" key="1">
    <citation type="journal article" date="2014" name="Int. J. Syst. Evol. Microbiol.">
        <title>Phaeodactylibacter xiamenensis gen. nov., sp. nov., a member of the family Saprospiraceae isolated from the marine alga Phaeodactylum tricornutum.</title>
        <authorList>
            <person name="Chen Z.Jr."/>
            <person name="Lei X."/>
            <person name="Lai Q."/>
            <person name="Li Y."/>
            <person name="Zhang B."/>
            <person name="Zhang J."/>
            <person name="Zhang H."/>
            <person name="Yang L."/>
            <person name="Zheng W."/>
            <person name="Tian Y."/>
            <person name="Yu Z."/>
            <person name="Xu H.Jr."/>
            <person name="Zheng T."/>
        </authorList>
    </citation>
    <scope>NUCLEOTIDE SEQUENCE [LARGE SCALE GENOMIC DNA]</scope>
    <source>
        <strain evidence="7 8">KD52</strain>
    </source>
</reference>
<dbReference type="InterPro" id="IPR015424">
    <property type="entry name" value="PyrdxlP-dep_Trfase"/>
</dbReference>
<gene>
    <name evidence="7" type="ORF">IX84_03185</name>
</gene>
<dbReference type="Gene3D" id="3.90.1150.10">
    <property type="entry name" value="Aspartate Aminotransferase, domain 1"/>
    <property type="match status" value="1"/>
</dbReference>
<dbReference type="PROSITE" id="PS00600">
    <property type="entry name" value="AA_TRANSFER_CLASS_3"/>
    <property type="match status" value="1"/>
</dbReference>
<organism evidence="7 8">
    <name type="scientific">Phaeodactylibacter xiamenensis</name>
    <dbReference type="NCBI Taxonomy" id="1524460"/>
    <lineage>
        <taxon>Bacteria</taxon>
        <taxon>Pseudomonadati</taxon>
        <taxon>Bacteroidota</taxon>
        <taxon>Saprospiria</taxon>
        <taxon>Saprospirales</taxon>
        <taxon>Haliscomenobacteraceae</taxon>
        <taxon>Phaeodactylibacter</taxon>
    </lineage>
</organism>
<evidence type="ECO:0000313" key="8">
    <source>
        <dbReference type="Proteomes" id="UP000029736"/>
    </source>
</evidence>
<dbReference type="Gene3D" id="2.70.70.10">
    <property type="entry name" value="Glucose Permease (Domain IIA)"/>
    <property type="match status" value="1"/>
</dbReference>
<sequence>MPPFADATKILEAYYQLHAQPRQLEGEQDATFEVRPTGGGAYCLKITHAAPALVDLQLQMMQRLETAGLPFATPKPILNNEGTHICPLPDGATAYLTTWVPGTLYAKAKLKDAVLRESLGTTLGQLSQALQGFDHPSAHREMRWDNNQLPWVAQHLERFDAAQRPIVEQGLGYFQEYAAPALPHLRHSVNYNDANDYNLMTERDRDGHYRIAGLFDFGDAVHTATINELAVALAYAMMEQPDPAGAAVEVIRGYHQAFPLEEAEVAALPALVWARLLISVTVSTLNQQAAPDRAYLQVSNHAAWALLQRLQGIPYNLLHYHFRHACGWEPCPQATVFQDWIREEQPEFAPVSPIPEQWRQMDLGVGSLELGNNRNFEDEYRFERHIQRIMEEDGVEFGLGGYGEVRPFYTTDAYQVEGNSGPRWRTVHLGLDVWAAAGTPVFAPLDGRVHSFADNAAERDYGPAIILEHTPREGLTFYTLYGHLCRESLTQLEVGMPIQKGQRIATYGAREVNGNWPPHLHFQVLLDTLGNQGDFPGVGFPDEWPVWRSLCPNPELLLNLPEGSTQPKRVQWDGKTIQQKRQAHIGPNLSLSYQQPLHMVRAFRHYLYAADGRRYLDTVNNVPHVGHQHPKVVEAVQQQAAVLNTNTRYLHTELARYAEELTATLPEPLSVVYFVTSGSEANELALRMARTATGRNDILAMDGAYHGHTSATIDISAYKFNGKGGSGQPPRTHLMPLFDQSEQPLEQAKARLEELSQHNIHPAAFISESILSCGGQLVPPPGYFQTVFEAIRSIGGLCIMDEVQTGFGRAGEAFWAFELQGVVPDIVVLGKPMGNGFPIGAVVCTKAVAEAFDTGMEFFSTFGGNPVACAAGRAVLQVIQEEGLQDKARLTGQYLMEQLRQLQQRQDIIAEVRGHGLFLGVELSQNGQPKAREGAYIINRMRAMGVLMSTDGPQHNVLKIKPPLSFGMKEADQLSEQLDTILKEL</sequence>
<dbReference type="SUPFAM" id="SSF53383">
    <property type="entry name" value="PLP-dependent transferases"/>
    <property type="match status" value="1"/>
</dbReference>
<dbReference type="OrthoDB" id="9801052at2"/>
<keyword evidence="3" id="KW-0808">Transferase</keyword>
<dbReference type="FunFam" id="3.40.640.10:FF:000004">
    <property type="entry name" value="Acetylornithine aminotransferase"/>
    <property type="match status" value="1"/>
</dbReference>
<keyword evidence="3" id="KW-0032">Aminotransferase</keyword>
<dbReference type="SUPFAM" id="SSF56112">
    <property type="entry name" value="Protein kinase-like (PK-like)"/>
    <property type="match status" value="1"/>
</dbReference>
<keyword evidence="4" id="KW-0663">Pyridoxal phosphate</keyword>
<dbReference type="InterPro" id="IPR011009">
    <property type="entry name" value="Kinase-like_dom_sf"/>
</dbReference>
<dbReference type="Pfam" id="PF01551">
    <property type="entry name" value="Peptidase_M23"/>
    <property type="match status" value="1"/>
</dbReference>
<comment type="similarity">
    <text evidence="2">Belongs to the class-III pyridoxal-phosphate-dependent aminotransferase family.</text>
</comment>
<dbReference type="Pfam" id="PF00202">
    <property type="entry name" value="Aminotran_3"/>
    <property type="match status" value="1"/>
</dbReference>
<comment type="caution">
    <text evidence="7">The sequence shown here is derived from an EMBL/GenBank/DDBJ whole genome shotgun (WGS) entry which is preliminary data.</text>
</comment>
<evidence type="ECO:0000256" key="3">
    <source>
        <dbReference type="ARBA" id="ARBA00022576"/>
    </source>
</evidence>
<dbReference type="Gene3D" id="3.90.1200.10">
    <property type="match status" value="1"/>
</dbReference>
<dbReference type="Gene3D" id="3.40.640.10">
    <property type="entry name" value="Type I PLP-dependent aspartate aminotransferase-like (Major domain)"/>
    <property type="match status" value="1"/>
</dbReference>
<feature type="domain" description="Aminoglycoside phosphotransferase" evidence="6">
    <location>
        <begin position="23"/>
        <end position="255"/>
    </location>
</feature>
<feature type="domain" description="M23ase beta-sheet core" evidence="5">
    <location>
        <begin position="427"/>
        <end position="525"/>
    </location>
</feature>
<comment type="cofactor">
    <cofactor evidence="1">
        <name>pyridoxal 5'-phosphate</name>
        <dbReference type="ChEBI" id="CHEBI:597326"/>
    </cofactor>
</comment>
<evidence type="ECO:0000256" key="1">
    <source>
        <dbReference type="ARBA" id="ARBA00001933"/>
    </source>
</evidence>
<dbReference type="Proteomes" id="UP000029736">
    <property type="component" value="Unassembled WGS sequence"/>
</dbReference>
<dbReference type="PANTHER" id="PTHR45688">
    <property type="match status" value="1"/>
</dbReference>
<dbReference type="CDD" id="cd00610">
    <property type="entry name" value="OAT_like"/>
    <property type="match status" value="1"/>
</dbReference>
<dbReference type="AlphaFoldDB" id="A0A098S9Y5"/>
<dbReference type="InterPro" id="IPR002575">
    <property type="entry name" value="Aminoglycoside_PTrfase"/>
</dbReference>
<dbReference type="SUPFAM" id="SSF51261">
    <property type="entry name" value="Duplicated hybrid motif"/>
    <property type="match status" value="1"/>
</dbReference>
<evidence type="ECO:0000256" key="4">
    <source>
        <dbReference type="ARBA" id="ARBA00022898"/>
    </source>
</evidence>
<evidence type="ECO:0000313" key="7">
    <source>
        <dbReference type="EMBL" id="KGE89339.1"/>
    </source>
</evidence>
<dbReference type="InterPro" id="IPR049704">
    <property type="entry name" value="Aminotrans_3_PPA_site"/>
</dbReference>
<dbReference type="InterPro" id="IPR016047">
    <property type="entry name" value="M23ase_b-sheet_dom"/>
</dbReference>
<dbReference type="GO" id="GO:0008483">
    <property type="term" value="F:transaminase activity"/>
    <property type="evidence" value="ECO:0007669"/>
    <property type="project" value="UniProtKB-KW"/>
</dbReference>
<keyword evidence="8" id="KW-1185">Reference proteome</keyword>
<dbReference type="InterPro" id="IPR015421">
    <property type="entry name" value="PyrdxlP-dep_Trfase_major"/>
</dbReference>